<evidence type="ECO:0000256" key="6">
    <source>
        <dbReference type="ARBA" id="ARBA00022777"/>
    </source>
</evidence>
<comment type="catalytic activity">
    <reaction evidence="1">
        <text>ATP + protein L-histidine = ADP + protein N-phospho-L-histidine.</text>
        <dbReference type="EC" id="2.7.13.3"/>
    </reaction>
</comment>
<reference evidence="9 10" key="1">
    <citation type="submission" date="2020-08" db="EMBL/GenBank/DDBJ databases">
        <title>Genomic Encyclopedia of Type Strains, Phase IV (KMG-IV): sequencing the most valuable type-strain genomes for metagenomic binning, comparative biology and taxonomic classification.</title>
        <authorList>
            <person name="Goeker M."/>
        </authorList>
    </citation>
    <scope>NUCLEOTIDE SEQUENCE [LARGE SCALE GENOMIC DNA]</scope>
    <source>
        <strain evidence="9 10">DSM 15867</strain>
    </source>
</reference>
<dbReference type="PANTHER" id="PTHR41523">
    <property type="entry name" value="TWO-COMPONENT SYSTEM SENSOR PROTEIN"/>
    <property type="match status" value="1"/>
</dbReference>
<accession>A0A7W7AM48</accession>
<keyword evidence="3" id="KW-0597">Phosphoprotein</keyword>
<dbReference type="GO" id="GO:0005524">
    <property type="term" value="F:ATP binding"/>
    <property type="evidence" value="ECO:0007669"/>
    <property type="project" value="UniProtKB-KW"/>
</dbReference>
<keyword evidence="5" id="KW-0547">Nucleotide-binding</keyword>
<gene>
    <name evidence="9" type="ORF">GGQ96_003785</name>
</gene>
<dbReference type="Pfam" id="PF07536">
    <property type="entry name" value="HWE_HK"/>
    <property type="match status" value="1"/>
</dbReference>
<keyword evidence="6 9" id="KW-0418">Kinase</keyword>
<evidence type="ECO:0000256" key="2">
    <source>
        <dbReference type="ARBA" id="ARBA00012438"/>
    </source>
</evidence>
<comment type="caution">
    <text evidence="9">The sequence shown here is derived from an EMBL/GenBank/DDBJ whole genome shotgun (WGS) entry which is preliminary data.</text>
</comment>
<evidence type="ECO:0000313" key="9">
    <source>
        <dbReference type="EMBL" id="MBB4619626.1"/>
    </source>
</evidence>
<dbReference type="RefSeq" id="WP_184116877.1">
    <property type="nucleotide sequence ID" value="NZ_JACHNY010000012.1"/>
</dbReference>
<dbReference type="GO" id="GO:0004673">
    <property type="term" value="F:protein histidine kinase activity"/>
    <property type="evidence" value="ECO:0007669"/>
    <property type="project" value="UniProtKB-EC"/>
</dbReference>
<dbReference type="AlphaFoldDB" id="A0A7W7AM48"/>
<proteinExistence type="predicted"/>
<protein>
    <recommendedName>
        <fullName evidence="2">histidine kinase</fullName>
        <ecNumber evidence="2">2.7.13.3</ecNumber>
    </recommendedName>
</protein>
<sequence length="331" mass="35250">MFDEGAEVEAIELARKALAILDGANVGDTIFAAHLSHALDAVIDRRQRAATLATLQGDGQATHHNGVPSDPAFPCFTTIDGRPLSVNTGSVLHVTTNEHQTVLLLVDGTEERVSEPFELVVERLGLPRSVALPASADGLIAVGAARHQLRNLLAIVSALVNQSLDTGGPTIETGREVAARIAMLTRISDLMLQPRARFNDLETLARASLAEGGTGRVRLKGPALPIGSANGAALALALHELEVHALRSGALSTRDGYIELCWEISALDKPYLWLQWAERHGPVRQVPLADGIGKRMLLQATPRRLRGEAALQELPSGLVWSLHAPVASLCA</sequence>
<keyword evidence="4" id="KW-0808">Transferase</keyword>
<evidence type="ECO:0000256" key="3">
    <source>
        <dbReference type="ARBA" id="ARBA00022553"/>
    </source>
</evidence>
<evidence type="ECO:0000256" key="1">
    <source>
        <dbReference type="ARBA" id="ARBA00000085"/>
    </source>
</evidence>
<name>A0A7W7AM48_9SPHN</name>
<evidence type="ECO:0000256" key="7">
    <source>
        <dbReference type="ARBA" id="ARBA00022840"/>
    </source>
</evidence>
<dbReference type="EC" id="2.7.13.3" evidence="2"/>
<keyword evidence="10" id="KW-1185">Reference proteome</keyword>
<evidence type="ECO:0000313" key="10">
    <source>
        <dbReference type="Proteomes" id="UP000574769"/>
    </source>
</evidence>
<organism evidence="9 10">
    <name type="scientific">Sphingomonas abaci</name>
    <dbReference type="NCBI Taxonomy" id="237611"/>
    <lineage>
        <taxon>Bacteria</taxon>
        <taxon>Pseudomonadati</taxon>
        <taxon>Pseudomonadota</taxon>
        <taxon>Alphaproteobacteria</taxon>
        <taxon>Sphingomonadales</taxon>
        <taxon>Sphingomonadaceae</taxon>
        <taxon>Sphingomonas</taxon>
    </lineage>
</organism>
<evidence type="ECO:0000256" key="5">
    <source>
        <dbReference type="ARBA" id="ARBA00022741"/>
    </source>
</evidence>
<feature type="domain" description="Signal transduction histidine kinase HWE region" evidence="8">
    <location>
        <begin position="146"/>
        <end position="222"/>
    </location>
</feature>
<keyword evidence="7" id="KW-0067">ATP-binding</keyword>
<dbReference type="EMBL" id="JACHNY010000012">
    <property type="protein sequence ID" value="MBB4619626.1"/>
    <property type="molecule type" value="Genomic_DNA"/>
</dbReference>
<dbReference type="PANTHER" id="PTHR41523:SF7">
    <property type="entry name" value="HISTIDINE KINASE"/>
    <property type="match status" value="1"/>
</dbReference>
<evidence type="ECO:0000259" key="8">
    <source>
        <dbReference type="Pfam" id="PF07536"/>
    </source>
</evidence>
<dbReference type="InterPro" id="IPR011102">
    <property type="entry name" value="Sig_transdc_His_kinase_HWE"/>
</dbReference>
<dbReference type="Proteomes" id="UP000574769">
    <property type="component" value="Unassembled WGS sequence"/>
</dbReference>
<evidence type="ECO:0000256" key="4">
    <source>
        <dbReference type="ARBA" id="ARBA00022679"/>
    </source>
</evidence>